<evidence type="ECO:0000313" key="15">
    <source>
        <dbReference type="EMBL" id="KAJ8443481.1"/>
    </source>
</evidence>
<dbReference type="OrthoDB" id="1678220at2759"/>
<dbReference type="AlphaFoldDB" id="A0A9Q1KIK4"/>
<keyword evidence="10" id="KW-0325">Glycoprotein</keyword>
<evidence type="ECO:0000256" key="1">
    <source>
        <dbReference type="ARBA" id="ARBA00004251"/>
    </source>
</evidence>
<dbReference type="Pfam" id="PF23598">
    <property type="entry name" value="LRR_14"/>
    <property type="match status" value="1"/>
</dbReference>
<organism evidence="15 16">
    <name type="scientific">Carnegiea gigantea</name>
    <dbReference type="NCBI Taxonomy" id="171969"/>
    <lineage>
        <taxon>Eukaryota</taxon>
        <taxon>Viridiplantae</taxon>
        <taxon>Streptophyta</taxon>
        <taxon>Embryophyta</taxon>
        <taxon>Tracheophyta</taxon>
        <taxon>Spermatophyta</taxon>
        <taxon>Magnoliopsida</taxon>
        <taxon>eudicotyledons</taxon>
        <taxon>Gunneridae</taxon>
        <taxon>Pentapetalae</taxon>
        <taxon>Caryophyllales</taxon>
        <taxon>Cactineae</taxon>
        <taxon>Cactaceae</taxon>
        <taxon>Cactoideae</taxon>
        <taxon>Echinocereeae</taxon>
        <taxon>Carnegiea</taxon>
    </lineage>
</organism>
<evidence type="ECO:0000259" key="14">
    <source>
        <dbReference type="Pfam" id="PF23598"/>
    </source>
</evidence>
<evidence type="ECO:0008006" key="17">
    <source>
        <dbReference type="Google" id="ProtNLM"/>
    </source>
</evidence>
<dbReference type="InterPro" id="IPR055414">
    <property type="entry name" value="LRR_R13L4/SHOC2-like"/>
</dbReference>
<dbReference type="PROSITE" id="PS51450">
    <property type="entry name" value="LRR"/>
    <property type="match status" value="1"/>
</dbReference>
<keyword evidence="7" id="KW-0677">Repeat</keyword>
<dbReference type="SUPFAM" id="SSF52058">
    <property type="entry name" value="L domain-like"/>
    <property type="match status" value="1"/>
</dbReference>
<evidence type="ECO:0000259" key="13">
    <source>
        <dbReference type="Pfam" id="PF08263"/>
    </source>
</evidence>
<keyword evidence="3" id="KW-1003">Cell membrane</keyword>
<dbReference type="FunFam" id="3.80.10.10:FF:000095">
    <property type="entry name" value="LRR receptor-like serine/threonine-protein kinase GSO1"/>
    <property type="match status" value="1"/>
</dbReference>
<dbReference type="PRINTS" id="PR00019">
    <property type="entry name" value="LEURICHRPT"/>
</dbReference>
<dbReference type="EMBL" id="JAKOGI010000117">
    <property type="protein sequence ID" value="KAJ8443481.1"/>
    <property type="molecule type" value="Genomic_DNA"/>
</dbReference>
<dbReference type="Proteomes" id="UP001153076">
    <property type="component" value="Unassembled WGS sequence"/>
</dbReference>
<dbReference type="PANTHER" id="PTHR48061">
    <property type="entry name" value="LEUCINE-RICH REPEAT RECEPTOR PROTEIN KINASE EMS1-LIKE-RELATED"/>
    <property type="match status" value="1"/>
</dbReference>
<protein>
    <recommendedName>
        <fullName evidence="17">Leucine-rich repeat-containing N-terminal plant-type domain-containing protein</fullName>
    </recommendedName>
</protein>
<evidence type="ECO:0000256" key="7">
    <source>
        <dbReference type="ARBA" id="ARBA00022737"/>
    </source>
</evidence>
<accession>A0A9Q1KIK4</accession>
<proteinExistence type="inferred from homology"/>
<evidence type="ECO:0000256" key="5">
    <source>
        <dbReference type="ARBA" id="ARBA00022692"/>
    </source>
</evidence>
<evidence type="ECO:0000256" key="3">
    <source>
        <dbReference type="ARBA" id="ARBA00022475"/>
    </source>
</evidence>
<feature type="chain" id="PRO_5040300264" description="Leucine-rich repeat-containing N-terminal plant-type domain-containing protein" evidence="12">
    <location>
        <begin position="20"/>
        <end position="951"/>
    </location>
</feature>
<evidence type="ECO:0000313" key="16">
    <source>
        <dbReference type="Proteomes" id="UP001153076"/>
    </source>
</evidence>
<evidence type="ECO:0000256" key="8">
    <source>
        <dbReference type="ARBA" id="ARBA00022989"/>
    </source>
</evidence>
<dbReference type="Pfam" id="PF13855">
    <property type="entry name" value="LRR_8"/>
    <property type="match status" value="2"/>
</dbReference>
<evidence type="ECO:0000256" key="6">
    <source>
        <dbReference type="ARBA" id="ARBA00022729"/>
    </source>
</evidence>
<evidence type="ECO:0000256" key="12">
    <source>
        <dbReference type="SAM" id="SignalP"/>
    </source>
</evidence>
<dbReference type="InterPro" id="IPR001611">
    <property type="entry name" value="Leu-rich_rpt"/>
</dbReference>
<evidence type="ECO:0000256" key="9">
    <source>
        <dbReference type="ARBA" id="ARBA00023136"/>
    </source>
</evidence>
<name>A0A9Q1KIK4_9CARY</name>
<dbReference type="InterPro" id="IPR003591">
    <property type="entry name" value="Leu-rich_rpt_typical-subtyp"/>
</dbReference>
<dbReference type="SMART" id="SM00369">
    <property type="entry name" value="LRR_TYP"/>
    <property type="match status" value="5"/>
</dbReference>
<keyword evidence="16" id="KW-1185">Reference proteome</keyword>
<feature type="domain" description="Disease resistance R13L4/SHOC-2-like LRR" evidence="14">
    <location>
        <begin position="276"/>
        <end position="460"/>
    </location>
</feature>
<keyword evidence="5" id="KW-0812">Transmembrane</keyword>
<keyword evidence="8" id="KW-1133">Transmembrane helix</keyword>
<comment type="caution">
    <text evidence="15">The sequence shown here is derived from an EMBL/GenBank/DDBJ whole genome shotgun (WGS) entry which is preliminary data.</text>
</comment>
<dbReference type="InterPro" id="IPR013210">
    <property type="entry name" value="LRR_N_plant-typ"/>
</dbReference>
<feature type="region of interest" description="Disordered" evidence="11">
    <location>
        <begin position="867"/>
        <end position="889"/>
    </location>
</feature>
<dbReference type="Gene3D" id="3.80.10.10">
    <property type="entry name" value="Ribonuclease Inhibitor"/>
    <property type="match status" value="6"/>
</dbReference>
<dbReference type="PANTHER" id="PTHR48061:SF12">
    <property type="entry name" value="DISEASE RESISTANCE LIKE PROTEIN"/>
    <property type="match status" value="1"/>
</dbReference>
<evidence type="ECO:0000256" key="2">
    <source>
        <dbReference type="ARBA" id="ARBA00009592"/>
    </source>
</evidence>
<evidence type="ECO:0000256" key="10">
    <source>
        <dbReference type="ARBA" id="ARBA00023180"/>
    </source>
</evidence>
<feature type="domain" description="Leucine-rich repeat-containing N-terminal plant-type" evidence="13">
    <location>
        <begin position="41"/>
        <end position="87"/>
    </location>
</feature>
<dbReference type="Pfam" id="PF00560">
    <property type="entry name" value="LRR_1"/>
    <property type="match status" value="2"/>
</dbReference>
<evidence type="ECO:0000256" key="4">
    <source>
        <dbReference type="ARBA" id="ARBA00022614"/>
    </source>
</evidence>
<keyword evidence="9" id="KW-0472">Membrane</keyword>
<dbReference type="Pfam" id="PF08263">
    <property type="entry name" value="LRRNT_2"/>
    <property type="match status" value="1"/>
</dbReference>
<evidence type="ECO:0000256" key="11">
    <source>
        <dbReference type="SAM" id="MobiDB-lite"/>
    </source>
</evidence>
<comment type="subcellular location">
    <subcellularLocation>
        <location evidence="1">Cell membrane</location>
        <topology evidence="1">Single-pass type I membrane protein</topology>
    </subcellularLocation>
</comment>
<comment type="similarity">
    <text evidence="2">Belongs to the RLP family.</text>
</comment>
<dbReference type="GO" id="GO:0005886">
    <property type="term" value="C:plasma membrane"/>
    <property type="evidence" value="ECO:0007669"/>
    <property type="project" value="UniProtKB-SubCell"/>
</dbReference>
<keyword evidence="4" id="KW-0433">Leucine-rich repeat</keyword>
<feature type="compositionally biased region" description="Low complexity" evidence="11">
    <location>
        <begin position="874"/>
        <end position="884"/>
    </location>
</feature>
<dbReference type="FunFam" id="3.80.10.10:FF:000111">
    <property type="entry name" value="LRR receptor-like serine/threonine-protein kinase ERECTA"/>
    <property type="match status" value="1"/>
</dbReference>
<reference evidence="15" key="1">
    <citation type="submission" date="2022-04" db="EMBL/GenBank/DDBJ databases">
        <title>Carnegiea gigantea Genome sequencing and assembly v2.</title>
        <authorList>
            <person name="Copetti D."/>
            <person name="Sanderson M.J."/>
            <person name="Burquez A."/>
            <person name="Wojciechowski M.F."/>
        </authorList>
    </citation>
    <scope>NUCLEOTIDE SEQUENCE</scope>
    <source>
        <strain evidence="15">SGP5-SGP5p</strain>
        <tissue evidence="15">Aerial part</tissue>
    </source>
</reference>
<gene>
    <name evidence="15" type="ORF">Cgig2_016964</name>
</gene>
<dbReference type="InterPro" id="IPR046956">
    <property type="entry name" value="RLP23-like"/>
</dbReference>
<dbReference type="InterPro" id="IPR032675">
    <property type="entry name" value="LRR_dom_sf"/>
</dbReference>
<sequence>MRFWSFECLLLCLLVLISSHFDALLPNSLALQPSYSCPYYEKSALLHFKQSFTIDCDIASESADAYPKIESWGADRGNCCSWDGVSCGEETGHVTGLDLTSSCLYGTFPSNSTLFKLTHLQHLTLSDNHFNHSRIPSEIGRLSKLVSVDLSDSAFSGQIPLAISNLRMLSVLDLSFQNRKADSELRLQDPSLGKLVQNLTHLKELYLGQVDISSSVPIILANLTFLKVVLLQACNLYGQFPTSIFHLPHLEELYLDGNERLEGFLPEFQGPIPFSLGNLTKLTYLDLSGQEDNNVFSGDLPSAVANLTQVQHLGLSHLNSRPERLIAWLSSLSKLTALSLDFVNLGGEVPSVIANLTSLKELTLFQNQLSGEIPRWLMNLTQLVELNLEGNPSLHGNFDAFSELKYLQNLFLSGVKLKFSSQNATSESVPKLSLLELNSCNLMDFPQFLRSQHELNLLDLGNNNIHGFIPQWFVNVTQESLYTLDLSDNSLTGFEKPVMFLPWHQLEILYLQHNKLRGLLPIPPSSMVVYQVSDNQLAGSIPYQICQVTSMKYFDVSNNRLSGQIPNCMSDLSSSLVVLNLKGNSFHGTIPHLYPKSCKLKMINLSSNQLEGSLPRSLANCIDLEVLDIGRNQVNDTFPSWLGGLPQLHVLVLRYNHFHGKIGKPEGGLDFHSLRIIDLSNNYHTGDLPIAYLQNWNAMKLFDESRSIASGTTFQFAVVISKLDMAMIGTEEYNYSITITNKGNDLKYMTKVLTVFRAIDFSSNNFAGMIPNCIGEMRGLEALNLSNNNLQGEIPSSLANMSRLESLDLSNNRLSGQIPQELTQLTSLAVFNVSYNLLKGPIPQGRQFGTFDNSSFIGNSGLCGTPVPNKCGNPSEPEPSSVPKESADDTEEDSMLIDLIIRCLGYIGGFGVGCAFGKYITDRYHEWFMDTFGRRRMGPRPRRKKAARLTN</sequence>
<dbReference type="SUPFAM" id="SSF52047">
    <property type="entry name" value="RNI-like"/>
    <property type="match status" value="1"/>
</dbReference>
<feature type="signal peptide" evidence="12">
    <location>
        <begin position="1"/>
        <end position="19"/>
    </location>
</feature>
<keyword evidence="6 12" id="KW-0732">Signal</keyword>